<dbReference type="AlphaFoldDB" id="M0IBY7"/>
<evidence type="ECO:0000313" key="6">
    <source>
        <dbReference type="Proteomes" id="UP000011550"/>
    </source>
</evidence>
<sequence>MTGGYTHGYEVELGHSLDDSCLSAVLADADLEITFVGCVPVSGEQIPYFFAHGDGFDAVSDRLESHVGVEDFEVVSESQRGRLYRCEWMLKGDGLITTIRECGGIVRKIVGTKHGWTLSIYFPTNEQTTQFHDACLDRGIDIDIRRVESTHLDERHYPNSNLSEKQLAALKLAFSHGYFETPKETTLGDIASNLDISEQALSQRLRRGLRHLVGSAVEDLDDDSLQVE</sequence>
<evidence type="ECO:0000313" key="5">
    <source>
        <dbReference type="EMBL" id="ELZ92954.1"/>
    </source>
</evidence>
<dbReference type="PANTHER" id="PTHR34236:SF1">
    <property type="entry name" value="DIMETHYL SULFOXIDE REDUCTASE TRANSCRIPTIONAL ACTIVATOR"/>
    <property type="match status" value="1"/>
</dbReference>
<dbReference type="RefSeq" id="WP_008320841.1">
    <property type="nucleotide sequence ID" value="NZ_AOLN01000017.1"/>
</dbReference>
<comment type="caution">
    <text evidence="5">The sequence shown here is derived from an EMBL/GenBank/DDBJ whole genome shotgun (WGS) entry which is preliminary data.</text>
</comment>
<dbReference type="OrthoDB" id="202021at2157"/>
<name>M0IBY7_9EURY</name>
<keyword evidence="6" id="KW-1185">Reference proteome</keyword>
<accession>M0IBY7</accession>
<gene>
    <name evidence="5" type="ORF">C440_12574</name>
</gene>
<feature type="domain" description="Bacterioopsin transcriptional activator GAF and HTH associated" evidence="4">
    <location>
        <begin position="10"/>
        <end position="147"/>
    </location>
</feature>
<keyword evidence="2" id="KW-0804">Transcription</keyword>
<dbReference type="PATRIC" id="fig|662479.7.peg.2546"/>
<dbReference type="Pfam" id="PF15915">
    <property type="entry name" value="BAT"/>
    <property type="match status" value="1"/>
</dbReference>
<dbReference type="EMBL" id="AOLN01000017">
    <property type="protein sequence ID" value="ELZ92954.1"/>
    <property type="molecule type" value="Genomic_DNA"/>
</dbReference>
<dbReference type="InterPro" id="IPR013324">
    <property type="entry name" value="RNA_pol_sigma_r3/r4-like"/>
</dbReference>
<dbReference type="PANTHER" id="PTHR34236">
    <property type="entry name" value="DIMETHYL SULFOXIDE REDUCTASE TRANSCRIPTIONAL ACTIVATOR"/>
    <property type="match status" value="1"/>
</dbReference>
<protein>
    <submittedName>
        <fullName evidence="5">DNA binding domain-containing protein</fullName>
    </submittedName>
</protein>
<dbReference type="SUPFAM" id="SSF88659">
    <property type="entry name" value="Sigma3 and sigma4 domains of RNA polymerase sigma factors"/>
    <property type="match status" value="1"/>
</dbReference>
<dbReference type="Proteomes" id="UP000011550">
    <property type="component" value="Unassembled WGS sequence"/>
</dbReference>
<evidence type="ECO:0000259" key="3">
    <source>
        <dbReference type="Pfam" id="PF04967"/>
    </source>
</evidence>
<evidence type="ECO:0000256" key="2">
    <source>
        <dbReference type="ARBA" id="ARBA00023163"/>
    </source>
</evidence>
<proteinExistence type="predicted"/>
<dbReference type="InterPro" id="IPR007050">
    <property type="entry name" value="HTH_bacterioopsin"/>
</dbReference>
<dbReference type="Pfam" id="PF04967">
    <property type="entry name" value="HTH_10"/>
    <property type="match status" value="1"/>
</dbReference>
<organism evidence="5 6">
    <name type="scientific">Haloferax mucosum ATCC BAA-1512</name>
    <dbReference type="NCBI Taxonomy" id="662479"/>
    <lineage>
        <taxon>Archaea</taxon>
        <taxon>Methanobacteriati</taxon>
        <taxon>Methanobacteriota</taxon>
        <taxon>Stenosarchaea group</taxon>
        <taxon>Halobacteria</taxon>
        <taxon>Halobacteriales</taxon>
        <taxon>Haloferacaceae</taxon>
        <taxon>Haloferax</taxon>
    </lineage>
</organism>
<keyword evidence="1" id="KW-0805">Transcription regulation</keyword>
<evidence type="ECO:0000256" key="1">
    <source>
        <dbReference type="ARBA" id="ARBA00023015"/>
    </source>
</evidence>
<reference evidence="5 6" key="1">
    <citation type="journal article" date="2014" name="PLoS Genet.">
        <title>Phylogenetically driven sequencing of extremely halophilic archaea reveals strategies for static and dynamic osmo-response.</title>
        <authorList>
            <person name="Becker E.A."/>
            <person name="Seitzer P.M."/>
            <person name="Tritt A."/>
            <person name="Larsen D."/>
            <person name="Krusor M."/>
            <person name="Yao A.I."/>
            <person name="Wu D."/>
            <person name="Madern D."/>
            <person name="Eisen J.A."/>
            <person name="Darling A.E."/>
            <person name="Facciotti M.T."/>
        </authorList>
    </citation>
    <scope>NUCLEOTIDE SEQUENCE [LARGE SCALE GENOMIC DNA]</scope>
    <source>
        <strain evidence="5 6">ATCC BAA-1512</strain>
    </source>
</reference>
<dbReference type="InterPro" id="IPR031803">
    <property type="entry name" value="BAT_GAF/HTH-assoc"/>
</dbReference>
<evidence type="ECO:0000259" key="4">
    <source>
        <dbReference type="Pfam" id="PF15915"/>
    </source>
</evidence>
<feature type="domain" description="HTH bat-type" evidence="3">
    <location>
        <begin position="162"/>
        <end position="213"/>
    </location>
</feature>